<dbReference type="Proteomes" id="UP000231501">
    <property type="component" value="Unassembled WGS sequence"/>
</dbReference>
<keyword evidence="2" id="KW-0812">Transmembrane</keyword>
<dbReference type="Pfam" id="PF05987">
    <property type="entry name" value="DUF898"/>
    <property type="match status" value="1"/>
</dbReference>
<feature type="transmembrane region" description="Helical" evidence="2">
    <location>
        <begin position="183"/>
        <end position="203"/>
    </location>
</feature>
<evidence type="ECO:0008006" key="5">
    <source>
        <dbReference type="Google" id="ProtNLM"/>
    </source>
</evidence>
<feature type="transmembrane region" description="Helical" evidence="2">
    <location>
        <begin position="305"/>
        <end position="328"/>
    </location>
</feature>
<feature type="transmembrane region" description="Helical" evidence="2">
    <location>
        <begin position="67"/>
        <end position="87"/>
    </location>
</feature>
<evidence type="ECO:0000256" key="2">
    <source>
        <dbReference type="SAM" id="Phobius"/>
    </source>
</evidence>
<keyword evidence="2" id="KW-0472">Membrane</keyword>
<evidence type="ECO:0000313" key="4">
    <source>
        <dbReference type="Proteomes" id="UP000231501"/>
    </source>
</evidence>
<dbReference type="EMBL" id="PEOG01000007">
    <property type="protein sequence ID" value="PIM54779.1"/>
    <property type="molecule type" value="Genomic_DNA"/>
</dbReference>
<feature type="transmembrane region" description="Helical" evidence="2">
    <location>
        <begin position="223"/>
        <end position="245"/>
    </location>
</feature>
<gene>
    <name evidence="3" type="ORF">CS062_02520</name>
</gene>
<sequence length="427" mass="46520">MADDRDANHRRADNNGGPPNSGAIEKRETMQQHEEAAATGGLTGWPLSEFRKRKLEIQFTGSGSEYFRIWIVNLLLTIVTASLYWPFAKARRIRYFYANTLIDGHALSFHGDPWKMFRGHLLLLVLMGTYSAAGHFSPMAGLIAFGVMAAIWPALWRAGMQFRLGNTGWRGLRFGFAGTLKGAYGPALPIWICSAAILLVQVIGGPAGLPVDGKPRFGTVEKVVLLITLAILLLMPWVIAAAKRYQHNGYRIAAQHGELRLGASAVYWLCLKTLGVTLLITVLMMVLAGVGFAIGMFVVHSQKAAFGGAMVGAMAGYLLYFALLGPFFTARFQNMVWNGTTTDDLSFTSQLKVGALTWLTLKNWVLTLITLGLYRPFAVVHTARLRLEAVSVTMDGDPETWVAGQGSATQDAAGELAGDFFGIDMGL</sequence>
<evidence type="ECO:0000313" key="3">
    <source>
        <dbReference type="EMBL" id="PIM54779.1"/>
    </source>
</evidence>
<keyword evidence="4" id="KW-1185">Reference proteome</keyword>
<feature type="compositionally biased region" description="Basic and acidic residues" evidence="1">
    <location>
        <begin position="1"/>
        <end position="13"/>
    </location>
</feature>
<keyword evidence="2" id="KW-1133">Transmembrane helix</keyword>
<comment type="caution">
    <text evidence="3">The sequence shown here is derived from an EMBL/GenBank/DDBJ whole genome shotgun (WGS) entry which is preliminary data.</text>
</comment>
<proteinExistence type="predicted"/>
<evidence type="ECO:0000256" key="1">
    <source>
        <dbReference type="SAM" id="MobiDB-lite"/>
    </source>
</evidence>
<accession>A0A2G9CH00</accession>
<feature type="transmembrane region" description="Helical" evidence="2">
    <location>
        <begin position="139"/>
        <end position="156"/>
    </location>
</feature>
<dbReference type="AlphaFoldDB" id="A0A2G9CH00"/>
<protein>
    <recommendedName>
        <fullName evidence="5">DUF898 domain-containing protein</fullName>
    </recommendedName>
</protein>
<feature type="region of interest" description="Disordered" evidence="1">
    <location>
        <begin position="1"/>
        <end position="35"/>
    </location>
</feature>
<name>A0A2G9CH00_9BURK</name>
<dbReference type="InterPro" id="IPR010295">
    <property type="entry name" value="DUF898"/>
</dbReference>
<organism evidence="3 4">
    <name type="scientific">Roseateles chitinivorans</name>
    <dbReference type="NCBI Taxonomy" id="2917965"/>
    <lineage>
        <taxon>Bacteria</taxon>
        <taxon>Pseudomonadati</taxon>
        <taxon>Pseudomonadota</taxon>
        <taxon>Betaproteobacteria</taxon>
        <taxon>Burkholderiales</taxon>
        <taxon>Sphaerotilaceae</taxon>
        <taxon>Roseateles</taxon>
    </lineage>
</organism>
<reference evidence="3 4" key="1">
    <citation type="submission" date="2017-11" db="EMBL/GenBank/DDBJ databases">
        <title>Draft genome sequence of Mitsuaria sp. HWN-4.</title>
        <authorList>
            <person name="Gundlapally S.R."/>
        </authorList>
    </citation>
    <scope>NUCLEOTIDE SEQUENCE [LARGE SCALE GENOMIC DNA]</scope>
    <source>
        <strain evidence="3 4">HWN-4</strain>
    </source>
</reference>
<feature type="compositionally biased region" description="Basic and acidic residues" evidence="1">
    <location>
        <begin position="24"/>
        <end position="35"/>
    </location>
</feature>
<feature type="transmembrane region" description="Helical" evidence="2">
    <location>
        <begin position="266"/>
        <end position="299"/>
    </location>
</feature>